<feature type="domain" description="ABC transmembrane type-1" evidence="8">
    <location>
        <begin position="87"/>
        <end position="299"/>
    </location>
</feature>
<dbReference type="AlphaFoldDB" id="A0A1I4VSY2"/>
<feature type="transmembrane region" description="Helical" evidence="7">
    <location>
        <begin position="30"/>
        <end position="49"/>
    </location>
</feature>
<keyword evidence="4 7" id="KW-0812">Transmembrane</keyword>
<evidence type="ECO:0000313" key="10">
    <source>
        <dbReference type="Proteomes" id="UP000233491"/>
    </source>
</evidence>
<comment type="similarity">
    <text evidence="7">Belongs to the binding-protein-dependent transport system permease family.</text>
</comment>
<dbReference type="PANTHER" id="PTHR30193">
    <property type="entry name" value="ABC TRANSPORTER PERMEASE PROTEIN"/>
    <property type="match status" value="1"/>
</dbReference>
<accession>A0A1I4VSY2</accession>
<evidence type="ECO:0000256" key="5">
    <source>
        <dbReference type="ARBA" id="ARBA00022989"/>
    </source>
</evidence>
<dbReference type="OrthoDB" id="7939379at2"/>
<feature type="transmembrane region" description="Helical" evidence="7">
    <location>
        <begin position="124"/>
        <end position="144"/>
    </location>
</feature>
<dbReference type="InterPro" id="IPR051393">
    <property type="entry name" value="ABC_transporter_permease"/>
</dbReference>
<evidence type="ECO:0000256" key="4">
    <source>
        <dbReference type="ARBA" id="ARBA00022692"/>
    </source>
</evidence>
<evidence type="ECO:0000313" key="9">
    <source>
        <dbReference type="EMBL" id="PKR89316.1"/>
    </source>
</evidence>
<keyword evidence="3" id="KW-1003">Cell membrane</keyword>
<evidence type="ECO:0000256" key="3">
    <source>
        <dbReference type="ARBA" id="ARBA00022475"/>
    </source>
</evidence>
<dbReference type="Proteomes" id="UP000233491">
    <property type="component" value="Unassembled WGS sequence"/>
</dbReference>
<protein>
    <submittedName>
        <fullName evidence="9">Sugar ABC transporter permease</fullName>
    </submittedName>
</protein>
<feature type="transmembrane region" description="Helical" evidence="7">
    <location>
        <begin position="164"/>
        <end position="186"/>
    </location>
</feature>
<reference evidence="9 10" key="1">
    <citation type="submission" date="2017-12" db="EMBL/GenBank/DDBJ databases">
        <title>Anaerobic carbon monoxide metabolism by Pleomorphomonas carboxyditropha sp. nov., a new mesophilic hydrogenogenic carboxidotroph.</title>
        <authorList>
            <person name="Esquivel-Elizondo S."/>
            <person name="Krajmalnik-Brown R."/>
        </authorList>
    </citation>
    <scope>NUCLEOTIDE SEQUENCE [LARGE SCALE GENOMIC DNA]</scope>
    <source>
        <strain evidence="9 10">R5-392</strain>
    </source>
</reference>
<keyword evidence="2 7" id="KW-0813">Transport</keyword>
<evidence type="ECO:0000256" key="7">
    <source>
        <dbReference type="RuleBase" id="RU363032"/>
    </source>
</evidence>
<organism evidence="9 10">
    <name type="scientific">Pleomorphomonas diazotrophica</name>
    <dbReference type="NCBI Taxonomy" id="1166257"/>
    <lineage>
        <taxon>Bacteria</taxon>
        <taxon>Pseudomonadati</taxon>
        <taxon>Pseudomonadota</taxon>
        <taxon>Alphaproteobacteria</taxon>
        <taxon>Hyphomicrobiales</taxon>
        <taxon>Pleomorphomonadaceae</taxon>
        <taxon>Pleomorphomonas</taxon>
    </lineage>
</organism>
<name>A0A1I4VSY2_9HYPH</name>
<keyword evidence="5 7" id="KW-1133">Transmembrane helix</keyword>
<evidence type="ECO:0000256" key="2">
    <source>
        <dbReference type="ARBA" id="ARBA00022448"/>
    </source>
</evidence>
<dbReference type="Pfam" id="PF00528">
    <property type="entry name" value="BPD_transp_1"/>
    <property type="match status" value="1"/>
</dbReference>
<dbReference type="RefSeq" id="WP_101289093.1">
    <property type="nucleotide sequence ID" value="NZ_FOUQ01000013.1"/>
</dbReference>
<gene>
    <name evidence="9" type="ORF">CXZ10_10380</name>
</gene>
<dbReference type="Gene3D" id="1.10.3720.10">
    <property type="entry name" value="MetI-like"/>
    <property type="match status" value="1"/>
</dbReference>
<dbReference type="PANTHER" id="PTHR30193:SF41">
    <property type="entry name" value="DIACETYLCHITOBIOSE UPTAKE SYSTEM PERMEASE PROTEIN NGCF"/>
    <property type="match status" value="1"/>
</dbReference>
<dbReference type="PROSITE" id="PS50928">
    <property type="entry name" value="ABC_TM1"/>
    <property type="match status" value="1"/>
</dbReference>
<evidence type="ECO:0000256" key="1">
    <source>
        <dbReference type="ARBA" id="ARBA00004651"/>
    </source>
</evidence>
<keyword evidence="10" id="KW-1185">Reference proteome</keyword>
<dbReference type="InterPro" id="IPR035906">
    <property type="entry name" value="MetI-like_sf"/>
</dbReference>
<dbReference type="CDD" id="cd06261">
    <property type="entry name" value="TM_PBP2"/>
    <property type="match status" value="1"/>
</dbReference>
<feature type="transmembrane region" description="Helical" evidence="7">
    <location>
        <begin position="278"/>
        <end position="302"/>
    </location>
</feature>
<dbReference type="SUPFAM" id="SSF161098">
    <property type="entry name" value="MetI-like"/>
    <property type="match status" value="1"/>
</dbReference>
<comment type="subcellular location">
    <subcellularLocation>
        <location evidence="1 7">Cell membrane</location>
        <topology evidence="1 7">Multi-pass membrane protein</topology>
    </subcellularLocation>
</comment>
<comment type="caution">
    <text evidence="9">The sequence shown here is derived from an EMBL/GenBank/DDBJ whole genome shotgun (WGS) entry which is preliminary data.</text>
</comment>
<dbReference type="GO" id="GO:0055085">
    <property type="term" value="P:transmembrane transport"/>
    <property type="evidence" value="ECO:0007669"/>
    <property type="project" value="InterPro"/>
</dbReference>
<proteinExistence type="inferred from homology"/>
<dbReference type="EMBL" id="PJNW01000006">
    <property type="protein sequence ID" value="PKR89316.1"/>
    <property type="molecule type" value="Genomic_DNA"/>
</dbReference>
<dbReference type="InterPro" id="IPR000515">
    <property type="entry name" value="MetI-like"/>
</dbReference>
<evidence type="ECO:0000259" key="8">
    <source>
        <dbReference type="PROSITE" id="PS50928"/>
    </source>
</evidence>
<keyword evidence="6 7" id="KW-0472">Membrane</keyword>
<evidence type="ECO:0000256" key="6">
    <source>
        <dbReference type="ARBA" id="ARBA00023136"/>
    </source>
</evidence>
<feature type="transmembrane region" description="Helical" evidence="7">
    <location>
        <begin position="87"/>
        <end position="112"/>
    </location>
</feature>
<dbReference type="GO" id="GO:0005886">
    <property type="term" value="C:plasma membrane"/>
    <property type="evidence" value="ECO:0007669"/>
    <property type="project" value="UniProtKB-SubCell"/>
</dbReference>
<sequence length="309" mass="34198">MTDATLSPGKAVAAVKRPTGASIGPRWSNALFVAPYMVFYVVLLVYPLFKGIWMSMLESDMFDDTSKFAGLANYYRLFNDKIFIGTVWNTVLFVLMTVPVFVAIGLLLALALNRSDRTSATLRAIFFGTSVLSVTIVTIIWKMMYMPGNGAIASLMRLLGLEPIAFITTASLALPAVAITTIWWIIGLPMMLFLAALQQIPGELYEAAALDNASRWRSFWSITLPSIRRTMLVVVIYEIVAQFQLFGQAQLLTQGGPNNASRPIVLFIYEQGFRSWNLGYAAAASEILFLIMAVAALAQFFASRKRVEE</sequence>